<protein>
    <submittedName>
        <fullName evidence="1">Uncharacterized protein</fullName>
    </submittedName>
</protein>
<organism evidence="1 2">
    <name type="scientific">candidate division WWE3 bacterium CG08_land_8_20_14_0_20_41_15</name>
    <dbReference type="NCBI Taxonomy" id="1975086"/>
    <lineage>
        <taxon>Bacteria</taxon>
        <taxon>Katanobacteria</taxon>
    </lineage>
</organism>
<sequence>MIGAASLVRNPSEIQKIIVSLPPAELESLIADLREAYDKMDAHPVISSIRISSLKRAVVPCEIPWIIGEAQQQLQYPKVRVG</sequence>
<accession>A0A2H0XA96</accession>
<dbReference type="AlphaFoldDB" id="A0A2H0XA96"/>
<dbReference type="Proteomes" id="UP000231098">
    <property type="component" value="Unassembled WGS sequence"/>
</dbReference>
<name>A0A2H0XA96_UNCKA</name>
<gene>
    <name evidence="1" type="ORF">COT51_01010</name>
</gene>
<reference evidence="2" key="1">
    <citation type="submission" date="2017-09" db="EMBL/GenBank/DDBJ databases">
        <title>Depth-based differentiation of microbial function through sediment-hosted aquifers and enrichment of novel symbionts in the deep terrestrial subsurface.</title>
        <authorList>
            <person name="Probst A.J."/>
            <person name="Ladd B."/>
            <person name="Jarett J.K."/>
            <person name="Geller-Mcgrath D.E."/>
            <person name="Sieber C.M.K."/>
            <person name="Emerson J.B."/>
            <person name="Anantharaman K."/>
            <person name="Thomas B.C."/>
            <person name="Malmstrom R."/>
            <person name="Stieglmeier M."/>
            <person name="Klingl A."/>
            <person name="Woyke T."/>
            <person name="Ryan C.M."/>
            <person name="Banfield J.F."/>
        </authorList>
    </citation>
    <scope>NUCLEOTIDE SEQUENCE [LARGE SCALE GENOMIC DNA]</scope>
</reference>
<evidence type="ECO:0000313" key="1">
    <source>
        <dbReference type="EMBL" id="PIS21765.1"/>
    </source>
</evidence>
<dbReference type="EMBL" id="PEYV01000019">
    <property type="protein sequence ID" value="PIS21765.1"/>
    <property type="molecule type" value="Genomic_DNA"/>
</dbReference>
<proteinExistence type="predicted"/>
<evidence type="ECO:0000313" key="2">
    <source>
        <dbReference type="Proteomes" id="UP000231098"/>
    </source>
</evidence>
<comment type="caution">
    <text evidence="1">The sequence shown here is derived from an EMBL/GenBank/DDBJ whole genome shotgun (WGS) entry which is preliminary data.</text>
</comment>